<dbReference type="InterPro" id="IPR045005">
    <property type="entry name" value="BPM1-6"/>
</dbReference>
<dbReference type="InterPro" id="IPR056423">
    <property type="entry name" value="BACK_BPM_SPOP"/>
</dbReference>
<dbReference type="Pfam" id="PF00651">
    <property type="entry name" value="BTB"/>
    <property type="match status" value="1"/>
</dbReference>
<reference evidence="5" key="1">
    <citation type="journal article" date="2019" name="BMC Genomics">
        <title>A new reference genome for Sorghum bicolor reveals high levels of sequence similarity between sweet and grain genotypes: implications for the genetics of sugar metabolism.</title>
        <authorList>
            <person name="Cooper E.A."/>
            <person name="Brenton Z.W."/>
            <person name="Flinn B.S."/>
            <person name="Jenkins J."/>
            <person name="Shu S."/>
            <person name="Flowers D."/>
            <person name="Luo F."/>
            <person name="Wang Y."/>
            <person name="Xia P."/>
            <person name="Barry K."/>
            <person name="Daum C."/>
            <person name="Lipzen A."/>
            <person name="Yoshinaga Y."/>
            <person name="Schmutz J."/>
            <person name="Saski C."/>
            <person name="Vermerris W."/>
            <person name="Kresovich S."/>
        </authorList>
    </citation>
    <scope>NUCLEOTIDE SEQUENCE</scope>
</reference>
<dbReference type="Gene3D" id="2.60.210.10">
    <property type="entry name" value="Apoptosis, Tumor Necrosis Factor Receptor Associated Protein 2, Chain A"/>
    <property type="match status" value="1"/>
</dbReference>
<reference evidence="5" key="2">
    <citation type="submission" date="2020-10" db="EMBL/GenBank/DDBJ databases">
        <authorList>
            <person name="Cooper E.A."/>
            <person name="Brenton Z.W."/>
            <person name="Flinn B.S."/>
            <person name="Jenkins J."/>
            <person name="Shu S."/>
            <person name="Flowers D."/>
            <person name="Luo F."/>
            <person name="Wang Y."/>
            <person name="Xia P."/>
            <person name="Barry K."/>
            <person name="Daum C."/>
            <person name="Lipzen A."/>
            <person name="Yoshinaga Y."/>
            <person name="Schmutz J."/>
            <person name="Saski C."/>
            <person name="Vermerris W."/>
            <person name="Kresovich S."/>
        </authorList>
    </citation>
    <scope>NUCLEOTIDE SEQUENCE</scope>
</reference>
<dbReference type="Proteomes" id="UP000807115">
    <property type="component" value="Chromosome 7"/>
</dbReference>
<dbReference type="Pfam" id="PF24570">
    <property type="entry name" value="BACK_BPM_SPOP"/>
    <property type="match status" value="1"/>
</dbReference>
<sequence>MRSLSLAITSHFVEHMPLTAWADPIAGDARQQGAHMLEVTRYSHLLHRRRRGVGTGDRNRCVVVESVGFTVGGYQWAILFYPDGDDDAPGSSGYVSVSLALVTRPARVRASFNLGLVNRATGLPSFQPEDTTAVFDNAACCCCRVHPYPYPIPTCRHERRRRSSHGVPRLMRRCELEASSSAYLRDDAVTVACVVTGVTGTALTSSSSSSRGAPEIGCRVPERDLHLHIGDLLVSQEGADVTFDVDGEAFAAHRIILAARSPVFEAELYGSSSTTETADDAHTVVVVVTVRDMRPETFRALLHFIYTDSLPAMSHLGMDEMRELVQDLLAAADRYAVDRLKVMCEHILARTLHVENAARTLVLADRHGCDRLKHASIQFMESSSDKSEMGLMASSSNKVEMGDDVAIEALEKTM</sequence>
<dbReference type="InterPro" id="IPR008974">
    <property type="entry name" value="TRAF-like"/>
</dbReference>
<dbReference type="SMART" id="SM00225">
    <property type="entry name" value="BTB"/>
    <property type="match status" value="1"/>
</dbReference>
<dbReference type="InterPro" id="IPR011333">
    <property type="entry name" value="SKP1/BTB/POZ_sf"/>
</dbReference>
<organism evidence="5 6">
    <name type="scientific">Sorghum bicolor</name>
    <name type="common">Sorghum</name>
    <name type="synonym">Sorghum vulgare</name>
    <dbReference type="NCBI Taxonomy" id="4558"/>
    <lineage>
        <taxon>Eukaryota</taxon>
        <taxon>Viridiplantae</taxon>
        <taxon>Streptophyta</taxon>
        <taxon>Embryophyta</taxon>
        <taxon>Tracheophyta</taxon>
        <taxon>Spermatophyta</taxon>
        <taxon>Magnoliopsida</taxon>
        <taxon>Liliopsida</taxon>
        <taxon>Poales</taxon>
        <taxon>Poaceae</taxon>
        <taxon>PACMAD clade</taxon>
        <taxon>Panicoideae</taxon>
        <taxon>Andropogonodae</taxon>
        <taxon>Andropogoneae</taxon>
        <taxon>Sorghinae</taxon>
        <taxon>Sorghum</taxon>
    </lineage>
</organism>
<comment type="caution">
    <text evidence="5">The sequence shown here is derived from an EMBL/GenBank/DDBJ whole genome shotgun (WGS) entry which is preliminary data.</text>
</comment>
<dbReference type="CDD" id="cd00121">
    <property type="entry name" value="MATH"/>
    <property type="match status" value="1"/>
</dbReference>
<evidence type="ECO:0000313" key="6">
    <source>
        <dbReference type="Proteomes" id="UP000807115"/>
    </source>
</evidence>
<dbReference type="EMBL" id="CM027686">
    <property type="protein sequence ID" value="KAG0522993.1"/>
    <property type="molecule type" value="Genomic_DNA"/>
</dbReference>
<accession>A0A921QJD0</accession>
<dbReference type="AlphaFoldDB" id="A0A921QJD0"/>
<comment type="similarity">
    <text evidence="2">Belongs to the Tdpoz family.</text>
</comment>
<dbReference type="Gene3D" id="3.30.710.10">
    <property type="entry name" value="Potassium Channel Kv1.1, Chain A"/>
    <property type="match status" value="1"/>
</dbReference>
<dbReference type="InterPro" id="IPR000210">
    <property type="entry name" value="BTB/POZ_dom"/>
</dbReference>
<evidence type="ECO:0000259" key="4">
    <source>
        <dbReference type="PROSITE" id="PS50144"/>
    </source>
</evidence>
<dbReference type="SUPFAM" id="SSF49599">
    <property type="entry name" value="TRAF domain-like"/>
    <property type="match status" value="1"/>
</dbReference>
<protein>
    <recommendedName>
        <fullName evidence="7">BTB domain-containing protein</fullName>
    </recommendedName>
</protein>
<dbReference type="GO" id="GO:0016567">
    <property type="term" value="P:protein ubiquitination"/>
    <property type="evidence" value="ECO:0007669"/>
    <property type="project" value="InterPro"/>
</dbReference>
<evidence type="ECO:0008006" key="7">
    <source>
        <dbReference type="Google" id="ProtNLM"/>
    </source>
</evidence>
<evidence type="ECO:0000256" key="2">
    <source>
        <dbReference type="ARBA" id="ARBA00010846"/>
    </source>
</evidence>
<feature type="domain" description="BTB" evidence="3">
    <location>
        <begin position="239"/>
        <end position="314"/>
    </location>
</feature>
<dbReference type="SUPFAM" id="SSF54695">
    <property type="entry name" value="POZ domain"/>
    <property type="match status" value="1"/>
</dbReference>
<proteinExistence type="inferred from homology"/>
<dbReference type="PROSITE" id="PS50097">
    <property type="entry name" value="BTB"/>
    <property type="match status" value="1"/>
</dbReference>
<evidence type="ECO:0000256" key="1">
    <source>
        <dbReference type="ARBA" id="ARBA00004906"/>
    </source>
</evidence>
<evidence type="ECO:0000259" key="3">
    <source>
        <dbReference type="PROSITE" id="PS50097"/>
    </source>
</evidence>
<dbReference type="PROSITE" id="PS50144">
    <property type="entry name" value="MATH"/>
    <property type="match status" value="1"/>
</dbReference>
<gene>
    <name evidence="5" type="ORF">BDA96_07G085300</name>
</gene>
<dbReference type="PANTHER" id="PTHR26379">
    <property type="entry name" value="BTB/POZ AND MATH DOMAIN-CONTAINING PROTEIN 1"/>
    <property type="match status" value="1"/>
</dbReference>
<dbReference type="OrthoDB" id="6359816at2759"/>
<dbReference type="Pfam" id="PF22486">
    <property type="entry name" value="MATH_2"/>
    <property type="match status" value="1"/>
</dbReference>
<feature type="domain" description="MATH" evidence="4">
    <location>
        <begin position="32"/>
        <end position="195"/>
    </location>
</feature>
<evidence type="ECO:0000313" key="5">
    <source>
        <dbReference type="EMBL" id="KAG0522993.1"/>
    </source>
</evidence>
<dbReference type="PANTHER" id="PTHR26379:SF474">
    <property type="entry name" value="OS08G0228200 PROTEIN"/>
    <property type="match status" value="1"/>
</dbReference>
<name>A0A921QJD0_SORBI</name>
<comment type="pathway">
    <text evidence="1">Protein modification; protein ubiquitination.</text>
</comment>
<dbReference type="Gene3D" id="6.10.250.3030">
    <property type="match status" value="1"/>
</dbReference>
<dbReference type="InterPro" id="IPR002083">
    <property type="entry name" value="MATH/TRAF_dom"/>
</dbReference>